<protein>
    <submittedName>
        <fullName evidence="2">Uncharacterized protein</fullName>
    </submittedName>
</protein>
<keyword evidence="3" id="KW-1185">Reference proteome</keyword>
<name>A0ABN9UAL6_9DINO</name>
<accession>A0ABN9UAL6</accession>
<feature type="non-terminal residue" evidence="2">
    <location>
        <position position="1"/>
    </location>
</feature>
<evidence type="ECO:0000313" key="2">
    <source>
        <dbReference type="EMBL" id="CAK0856328.1"/>
    </source>
</evidence>
<organism evidence="2 3">
    <name type="scientific">Prorocentrum cordatum</name>
    <dbReference type="NCBI Taxonomy" id="2364126"/>
    <lineage>
        <taxon>Eukaryota</taxon>
        <taxon>Sar</taxon>
        <taxon>Alveolata</taxon>
        <taxon>Dinophyceae</taxon>
        <taxon>Prorocentrales</taxon>
        <taxon>Prorocentraceae</taxon>
        <taxon>Prorocentrum</taxon>
    </lineage>
</organism>
<evidence type="ECO:0000256" key="1">
    <source>
        <dbReference type="SAM" id="MobiDB-lite"/>
    </source>
</evidence>
<gene>
    <name evidence="2" type="ORF">PCOR1329_LOCUS46740</name>
</gene>
<feature type="non-terminal residue" evidence="2">
    <location>
        <position position="313"/>
    </location>
</feature>
<dbReference type="Proteomes" id="UP001189429">
    <property type="component" value="Unassembled WGS sequence"/>
</dbReference>
<reference evidence="2" key="1">
    <citation type="submission" date="2023-10" db="EMBL/GenBank/DDBJ databases">
        <authorList>
            <person name="Chen Y."/>
            <person name="Shah S."/>
            <person name="Dougan E. K."/>
            <person name="Thang M."/>
            <person name="Chan C."/>
        </authorList>
    </citation>
    <scope>NUCLEOTIDE SEQUENCE [LARGE SCALE GENOMIC DNA]</scope>
</reference>
<feature type="region of interest" description="Disordered" evidence="1">
    <location>
        <begin position="169"/>
        <end position="194"/>
    </location>
</feature>
<sequence length="313" mass="33139">DELRAAALCRLAAEGTPARARRACERLHRRLAECQPHSGHAAACTVVLLLGRGPAQGQHPCRGAAERRGSSALAMRALHRAGEAPSSHSASTIFQRPAMVDDELPAGAFPSLREDAGLFAEPDPEEPAGQPQGFAPAARPQGLSRWFGQPRRPAAEVLFELPGAGELEPQLEPEVEPPGAQDSAAAEPRAPPARLPDCRRLRLRRQAAWEQRGSWDARWEATRGGLSLLQPLWLSCASRVQERALWEHPHGLGLLSCLGEDGRGWVRAAGLALRGVPSDFFEVAGGGPSTAGAAGGGGPPGLCAWRVVFRAAG</sequence>
<proteinExistence type="predicted"/>
<dbReference type="EMBL" id="CAUYUJ010015622">
    <property type="protein sequence ID" value="CAK0856328.1"/>
    <property type="molecule type" value="Genomic_DNA"/>
</dbReference>
<comment type="caution">
    <text evidence="2">The sequence shown here is derived from an EMBL/GenBank/DDBJ whole genome shotgun (WGS) entry which is preliminary data.</text>
</comment>
<evidence type="ECO:0000313" key="3">
    <source>
        <dbReference type="Proteomes" id="UP001189429"/>
    </source>
</evidence>